<accession>A0ABQ2D0I3</accession>
<keyword evidence="3 5" id="KW-0378">Hydrolase</keyword>
<comment type="caution">
    <text evidence="10">The sequence shown here is derived from an EMBL/GenBank/DDBJ whole genome shotgun (WGS) entry which is preliminary data.</text>
</comment>
<keyword evidence="1 5" id="KW-0963">Cytoplasm</keyword>
<comment type="catalytic activity">
    <reaction evidence="4 5">
        <text>[protein]-L-glutamate 5-O-methyl ester + H2O = L-glutamyl-[protein] + methanol + H(+)</text>
        <dbReference type="Rhea" id="RHEA:23236"/>
        <dbReference type="Rhea" id="RHEA-COMP:10208"/>
        <dbReference type="Rhea" id="RHEA-COMP:10311"/>
        <dbReference type="ChEBI" id="CHEBI:15377"/>
        <dbReference type="ChEBI" id="CHEBI:15378"/>
        <dbReference type="ChEBI" id="CHEBI:17790"/>
        <dbReference type="ChEBI" id="CHEBI:29973"/>
        <dbReference type="ChEBI" id="CHEBI:82795"/>
        <dbReference type="EC" id="3.1.1.61"/>
    </reaction>
</comment>
<comment type="function">
    <text evidence="5">Involved in chemotaxis. Part of a chemotaxis signal transduction system that modulates chemotaxis in response to various stimuli. Catalyzes the demethylation of specific methylglutamate residues introduced into the chemoreceptors (methyl-accepting chemotaxis proteins or MCP) by CheR. Also mediates the irreversible deamidation of specific glutamine residues to glutamic acid.</text>
</comment>
<dbReference type="PROSITE" id="PS50110">
    <property type="entry name" value="RESPONSE_REGULATORY"/>
    <property type="match status" value="1"/>
</dbReference>
<name>A0ABQ2D0I3_9DEIO</name>
<dbReference type="Proteomes" id="UP000632222">
    <property type="component" value="Unassembled WGS sequence"/>
</dbReference>
<evidence type="ECO:0000256" key="7">
    <source>
        <dbReference type="PROSITE-ProRule" id="PRU00169"/>
    </source>
</evidence>
<evidence type="ECO:0000256" key="6">
    <source>
        <dbReference type="PROSITE-ProRule" id="PRU00050"/>
    </source>
</evidence>
<evidence type="ECO:0000259" key="9">
    <source>
        <dbReference type="PROSITE" id="PS50122"/>
    </source>
</evidence>
<keyword evidence="11" id="KW-1185">Reference proteome</keyword>
<organism evidence="10 11">
    <name type="scientific">Deinococcus roseus</name>
    <dbReference type="NCBI Taxonomy" id="392414"/>
    <lineage>
        <taxon>Bacteria</taxon>
        <taxon>Thermotogati</taxon>
        <taxon>Deinococcota</taxon>
        <taxon>Deinococci</taxon>
        <taxon>Deinococcales</taxon>
        <taxon>Deinococcaceae</taxon>
        <taxon>Deinococcus</taxon>
    </lineage>
</organism>
<evidence type="ECO:0000256" key="3">
    <source>
        <dbReference type="ARBA" id="ARBA00022801"/>
    </source>
</evidence>
<dbReference type="SUPFAM" id="SSF52738">
    <property type="entry name" value="Methylesterase CheB, C-terminal domain"/>
    <property type="match status" value="1"/>
</dbReference>
<comment type="subcellular location">
    <subcellularLocation>
        <location evidence="5">Cytoplasm</location>
    </subcellularLocation>
</comment>
<dbReference type="PANTHER" id="PTHR42872:SF6">
    <property type="entry name" value="PROTEIN-GLUTAMATE METHYLESTERASE_PROTEIN-GLUTAMINE GLUTAMINASE"/>
    <property type="match status" value="1"/>
</dbReference>
<dbReference type="PROSITE" id="PS50122">
    <property type="entry name" value="CHEB"/>
    <property type="match status" value="1"/>
</dbReference>
<dbReference type="Pfam" id="PF01339">
    <property type="entry name" value="CheB_methylest"/>
    <property type="match status" value="1"/>
</dbReference>
<gene>
    <name evidence="5 10" type="primary">cheB</name>
    <name evidence="10" type="ORF">GCM10008938_26590</name>
</gene>
<proteinExistence type="inferred from homology"/>
<comment type="PTM">
    <text evidence="5">Phosphorylated by CheA. Phosphorylation of the N-terminal regulatory domain activates the methylesterase activity.</text>
</comment>
<dbReference type="InterPro" id="IPR008248">
    <property type="entry name" value="CheB-like"/>
</dbReference>
<evidence type="ECO:0000256" key="1">
    <source>
        <dbReference type="ARBA" id="ARBA00022490"/>
    </source>
</evidence>
<comment type="similarity">
    <text evidence="5">Belongs to the CheB family.</text>
</comment>
<dbReference type="EC" id="3.1.1.61" evidence="5"/>
<evidence type="ECO:0000259" key="8">
    <source>
        <dbReference type="PROSITE" id="PS50110"/>
    </source>
</evidence>
<dbReference type="InterPro" id="IPR011006">
    <property type="entry name" value="CheY-like_superfamily"/>
</dbReference>
<feature type="active site" evidence="5 6">
    <location>
        <position position="158"/>
    </location>
</feature>
<dbReference type="CDD" id="cd16432">
    <property type="entry name" value="CheB_Rec"/>
    <property type="match status" value="1"/>
</dbReference>
<dbReference type="NCBIfam" id="NF001965">
    <property type="entry name" value="PRK00742.1"/>
    <property type="match status" value="1"/>
</dbReference>
<dbReference type="CDD" id="cd17541">
    <property type="entry name" value="REC_CheB-like"/>
    <property type="match status" value="1"/>
</dbReference>
<dbReference type="HAMAP" id="MF_00099">
    <property type="entry name" value="CheB_chemtxs"/>
    <property type="match status" value="1"/>
</dbReference>
<dbReference type="SMART" id="SM00448">
    <property type="entry name" value="REC"/>
    <property type="match status" value="1"/>
</dbReference>
<dbReference type="InterPro" id="IPR035909">
    <property type="entry name" value="CheB_C"/>
</dbReference>
<evidence type="ECO:0000256" key="5">
    <source>
        <dbReference type="HAMAP-Rule" id="MF_00099"/>
    </source>
</evidence>
<dbReference type="Gene3D" id="3.40.50.180">
    <property type="entry name" value="Methylesterase CheB, C-terminal domain"/>
    <property type="match status" value="1"/>
</dbReference>
<feature type="domain" description="Response regulatory" evidence="8">
    <location>
        <begin position="5"/>
        <end position="121"/>
    </location>
</feature>
<protein>
    <recommendedName>
        <fullName evidence="5">Protein-glutamate methylesterase/protein-glutamine glutaminase</fullName>
        <ecNumber evidence="5">3.1.1.61</ecNumber>
        <ecNumber evidence="5">3.5.1.44</ecNumber>
    </recommendedName>
</protein>
<keyword evidence="2 5" id="KW-0145">Chemotaxis</keyword>
<reference evidence="11" key="1">
    <citation type="journal article" date="2019" name="Int. J. Syst. Evol. Microbiol.">
        <title>The Global Catalogue of Microorganisms (GCM) 10K type strain sequencing project: providing services to taxonomists for standard genome sequencing and annotation.</title>
        <authorList>
            <consortium name="The Broad Institute Genomics Platform"/>
            <consortium name="The Broad Institute Genome Sequencing Center for Infectious Disease"/>
            <person name="Wu L."/>
            <person name="Ma J."/>
        </authorList>
    </citation>
    <scope>NUCLEOTIDE SEQUENCE [LARGE SCALE GENOMIC DNA]</scope>
    <source>
        <strain evidence="11">JCM 14370</strain>
    </source>
</reference>
<dbReference type="SUPFAM" id="SSF52172">
    <property type="entry name" value="CheY-like"/>
    <property type="match status" value="1"/>
</dbReference>
<keyword evidence="5 7" id="KW-0597">Phosphoprotein</keyword>
<dbReference type="EMBL" id="BMOD01000009">
    <property type="protein sequence ID" value="GGJ39237.1"/>
    <property type="molecule type" value="Genomic_DNA"/>
</dbReference>
<feature type="active site" evidence="5 6">
    <location>
        <position position="185"/>
    </location>
</feature>
<sequence>MKPLKVLIVDDSPVQLAMLRNWIEQDPEMKVVGMASGGQDALRLTAELHPDVIAIDMIMPEMDGFRVTERIMQEHPTPILLLTVSEQHATMSKNAHHSGAITLMLKPSPDDPLNIQKFRQTLKAVSKIKMVRRNTVKAPSTPTSRPAAPYQAVLIASSTGGPPILQTVLSRLPDAFPLPILIVQHIAQGFEMSLLNWLQTSSALPIQLAREGMEVQRGVYLAPSGTHLELLRRQGKLTLHLSNHAPIKGHRPSANILFESGVRTLGGNLMAIQLTGMGDDGATGMKAIRDAGGFTIAQDEKSSAVFGMPQAAIKLGGAQFVLSPEEIPRKLKEVLGLF</sequence>
<comment type="catalytic activity">
    <reaction evidence="5">
        <text>L-glutaminyl-[protein] + H2O = L-glutamyl-[protein] + NH4(+)</text>
        <dbReference type="Rhea" id="RHEA:16441"/>
        <dbReference type="Rhea" id="RHEA-COMP:10207"/>
        <dbReference type="Rhea" id="RHEA-COMP:10208"/>
        <dbReference type="ChEBI" id="CHEBI:15377"/>
        <dbReference type="ChEBI" id="CHEBI:28938"/>
        <dbReference type="ChEBI" id="CHEBI:29973"/>
        <dbReference type="ChEBI" id="CHEBI:30011"/>
        <dbReference type="EC" id="3.5.1.44"/>
    </reaction>
</comment>
<dbReference type="RefSeq" id="WP_189003184.1">
    <property type="nucleotide sequence ID" value="NZ_BMOD01000009.1"/>
</dbReference>
<evidence type="ECO:0000313" key="10">
    <source>
        <dbReference type="EMBL" id="GGJ39237.1"/>
    </source>
</evidence>
<feature type="modified residue" description="4-aspartylphosphate" evidence="5 7">
    <location>
        <position position="56"/>
    </location>
</feature>
<dbReference type="InterPro" id="IPR001789">
    <property type="entry name" value="Sig_transdc_resp-reg_receiver"/>
</dbReference>
<dbReference type="Gene3D" id="3.40.50.2300">
    <property type="match status" value="1"/>
</dbReference>
<comment type="domain">
    <text evidence="5">Contains a C-terminal catalytic domain, and an N-terminal region which modulates catalytic activity.</text>
</comment>
<evidence type="ECO:0000313" key="11">
    <source>
        <dbReference type="Proteomes" id="UP000632222"/>
    </source>
</evidence>
<feature type="active site" evidence="5 6">
    <location>
        <position position="280"/>
    </location>
</feature>
<evidence type="ECO:0000256" key="2">
    <source>
        <dbReference type="ARBA" id="ARBA00022500"/>
    </source>
</evidence>
<evidence type="ECO:0000256" key="4">
    <source>
        <dbReference type="ARBA" id="ARBA00048267"/>
    </source>
</evidence>
<dbReference type="EC" id="3.5.1.44" evidence="5"/>
<dbReference type="PANTHER" id="PTHR42872">
    <property type="entry name" value="PROTEIN-GLUTAMATE METHYLESTERASE/PROTEIN-GLUTAMINE GLUTAMINASE"/>
    <property type="match status" value="1"/>
</dbReference>
<dbReference type="PIRSF" id="PIRSF000876">
    <property type="entry name" value="RR_chemtxs_CheB"/>
    <property type="match status" value="1"/>
</dbReference>
<feature type="domain" description="CheB-type methylesterase" evidence="9">
    <location>
        <begin position="146"/>
        <end position="331"/>
    </location>
</feature>
<dbReference type="Pfam" id="PF00072">
    <property type="entry name" value="Response_reg"/>
    <property type="match status" value="1"/>
</dbReference>
<dbReference type="InterPro" id="IPR000673">
    <property type="entry name" value="Sig_transdc_resp-reg_Me-estase"/>
</dbReference>